<feature type="non-terminal residue" evidence="1">
    <location>
        <position position="1"/>
    </location>
</feature>
<reference evidence="1 2" key="1">
    <citation type="journal article" date="2024" name="Nat. Commun.">
        <title>Phylogenomics reveals the evolutionary origins of lichenization in chlorophyte algae.</title>
        <authorList>
            <person name="Puginier C."/>
            <person name="Libourel C."/>
            <person name="Otte J."/>
            <person name="Skaloud P."/>
            <person name="Haon M."/>
            <person name="Grisel S."/>
            <person name="Petersen M."/>
            <person name="Berrin J.G."/>
            <person name="Delaux P.M."/>
            <person name="Dal Grande F."/>
            <person name="Keller J."/>
        </authorList>
    </citation>
    <scope>NUCLEOTIDE SEQUENCE [LARGE SCALE GENOMIC DNA]</scope>
    <source>
        <strain evidence="1 2">SAG 2523</strain>
    </source>
</reference>
<proteinExistence type="predicted"/>
<dbReference type="EMBL" id="JALJOV010000870">
    <property type="protein sequence ID" value="KAK9859800.1"/>
    <property type="molecule type" value="Genomic_DNA"/>
</dbReference>
<dbReference type="AlphaFoldDB" id="A0AAW1SWA0"/>
<sequence>AVGVLQLALSEGYTRALRVHAQDVDGLLGTGEVQLQLGRLTGADRAAAKACFDAATQAYERALQAPEKLGKLQDRSKTADLKWL</sequence>
<name>A0AAW1SWA0_9CHLO</name>
<dbReference type="Proteomes" id="UP001485043">
    <property type="component" value="Unassembled WGS sequence"/>
</dbReference>
<comment type="caution">
    <text evidence="1">The sequence shown here is derived from an EMBL/GenBank/DDBJ whole genome shotgun (WGS) entry which is preliminary data.</text>
</comment>
<keyword evidence="2" id="KW-1185">Reference proteome</keyword>
<organism evidence="1 2">
    <name type="scientific">Apatococcus fuscideae</name>
    <dbReference type="NCBI Taxonomy" id="2026836"/>
    <lineage>
        <taxon>Eukaryota</taxon>
        <taxon>Viridiplantae</taxon>
        <taxon>Chlorophyta</taxon>
        <taxon>core chlorophytes</taxon>
        <taxon>Trebouxiophyceae</taxon>
        <taxon>Chlorellales</taxon>
        <taxon>Chlorellaceae</taxon>
        <taxon>Apatococcus</taxon>
    </lineage>
</organism>
<gene>
    <name evidence="1" type="ORF">WJX84_006679</name>
</gene>
<accession>A0AAW1SWA0</accession>
<protein>
    <submittedName>
        <fullName evidence="1">Uncharacterized protein</fullName>
    </submittedName>
</protein>
<evidence type="ECO:0000313" key="1">
    <source>
        <dbReference type="EMBL" id="KAK9859800.1"/>
    </source>
</evidence>
<evidence type="ECO:0000313" key="2">
    <source>
        <dbReference type="Proteomes" id="UP001485043"/>
    </source>
</evidence>